<feature type="transmembrane region" description="Helical" evidence="6">
    <location>
        <begin position="261"/>
        <end position="281"/>
    </location>
</feature>
<feature type="region of interest" description="Disordered" evidence="5">
    <location>
        <begin position="542"/>
        <end position="567"/>
    </location>
</feature>
<feature type="domain" description="N-acetyltransferase" evidence="7">
    <location>
        <begin position="396"/>
        <end position="545"/>
    </location>
</feature>
<reference evidence="8" key="1">
    <citation type="submission" date="2021-02" db="EMBL/GenBank/DDBJ databases">
        <authorList>
            <person name="Dougan E. K."/>
            <person name="Rhodes N."/>
            <person name="Thang M."/>
            <person name="Chan C."/>
        </authorList>
    </citation>
    <scope>NUCLEOTIDE SEQUENCE</scope>
</reference>
<proteinExistence type="predicted"/>
<evidence type="ECO:0000259" key="7">
    <source>
        <dbReference type="PROSITE" id="PS51186"/>
    </source>
</evidence>
<dbReference type="PANTHER" id="PTHR14255">
    <property type="entry name" value="CEREBLON"/>
    <property type="match status" value="1"/>
</dbReference>
<dbReference type="CDD" id="cd04301">
    <property type="entry name" value="NAT_SF"/>
    <property type="match status" value="1"/>
</dbReference>
<feature type="transmembrane region" description="Helical" evidence="6">
    <location>
        <begin position="211"/>
        <end position="232"/>
    </location>
</feature>
<feature type="transmembrane region" description="Helical" evidence="6">
    <location>
        <begin position="301"/>
        <end position="322"/>
    </location>
</feature>
<dbReference type="InterPro" id="IPR016181">
    <property type="entry name" value="Acyl_CoA_acyltransferase"/>
</dbReference>
<dbReference type="PROSITE" id="PS51186">
    <property type="entry name" value="GNAT"/>
    <property type="match status" value="1"/>
</dbReference>
<accession>A0A813JRR1</accession>
<gene>
    <name evidence="8" type="ORF">PGLA2088_LOCUS23796</name>
</gene>
<dbReference type="Pfam" id="PF01925">
    <property type="entry name" value="TauE"/>
    <property type="match status" value="2"/>
</dbReference>
<keyword evidence="2 6" id="KW-0812">Transmembrane</keyword>
<dbReference type="Pfam" id="PF00583">
    <property type="entry name" value="Acetyltransf_1"/>
    <property type="match status" value="1"/>
</dbReference>
<feature type="transmembrane region" description="Helical" evidence="6">
    <location>
        <begin position="91"/>
        <end position="109"/>
    </location>
</feature>
<comment type="caution">
    <text evidence="8">The sequence shown here is derived from an EMBL/GenBank/DDBJ whole genome shotgun (WGS) entry which is preliminary data.</text>
</comment>
<dbReference type="GO" id="GO:0016567">
    <property type="term" value="P:protein ubiquitination"/>
    <property type="evidence" value="ECO:0007669"/>
    <property type="project" value="TreeGrafter"/>
</dbReference>
<name>A0A813JRR1_POLGL</name>
<sequence>MVGIVIAASGGIGGGGILVPLFMLVLKFKPKHAIALSNFTILGGAIANTMANCRKRHPTAPERPLIDWDMILAMEPLTIFGAVFGSLLSKILPNVVLTASLVTILAFMGHRTFKKGVGMWRDESRSFQSGGLTQQLEMISRTVFTSQDSPYLEFQSDSEGCGAQAAGSPVVGFKIFALTLCFLGTCILTVLKGGGQFPSPLGFDCGSAGFWALYFASVPWVLAFAIYFRYMLISDFERKVRSGHTFAPGEVQWNAQNTIKYPLLCAIAGLLAGLFGVGGGIVKGPLMLEMGIQPSVASASAAAMILYTAAAASTSFIVFGLLHPFYGAVFFLLGFVCTSVGQYVVSAWVKQHNRQSPIVLSIGAVILISSVLVAVNTVSIAAGRTFSDLMECEAKTTLRPMLVDDLLHFNSVNLDTWTETFNMSFYFNYLTRWPECCAVAEAADGSIAGYIIGKVEGAKEEWHGHVSAISVAPEFRRTGVANRLMEYLEEVSERVHDCYFVDLFVRPTNKAAISFYEGLGYVIYRTVTGYYSGEEDAFDMRKPLPKDKDRKSVHGAGFRISPEELRE</sequence>
<evidence type="ECO:0000313" key="8">
    <source>
        <dbReference type="EMBL" id="CAE8684085.1"/>
    </source>
</evidence>
<feature type="compositionally biased region" description="Basic and acidic residues" evidence="5">
    <location>
        <begin position="542"/>
        <end position="552"/>
    </location>
</feature>
<dbReference type="InterPro" id="IPR002781">
    <property type="entry name" value="TM_pro_TauE-like"/>
</dbReference>
<evidence type="ECO:0000256" key="1">
    <source>
        <dbReference type="ARBA" id="ARBA00004141"/>
    </source>
</evidence>
<dbReference type="EMBL" id="CAJNNW010026271">
    <property type="protein sequence ID" value="CAE8684085.1"/>
    <property type="molecule type" value="Genomic_DNA"/>
</dbReference>
<evidence type="ECO:0000256" key="2">
    <source>
        <dbReference type="ARBA" id="ARBA00022692"/>
    </source>
</evidence>
<evidence type="ECO:0000256" key="6">
    <source>
        <dbReference type="SAM" id="Phobius"/>
    </source>
</evidence>
<evidence type="ECO:0000256" key="4">
    <source>
        <dbReference type="ARBA" id="ARBA00023136"/>
    </source>
</evidence>
<comment type="subcellular location">
    <subcellularLocation>
        <location evidence="1">Membrane</location>
        <topology evidence="1">Multi-pass membrane protein</topology>
    </subcellularLocation>
</comment>
<feature type="transmembrane region" description="Helical" evidence="6">
    <location>
        <begin position="6"/>
        <end position="26"/>
    </location>
</feature>
<evidence type="ECO:0000256" key="5">
    <source>
        <dbReference type="SAM" id="MobiDB-lite"/>
    </source>
</evidence>
<feature type="transmembrane region" description="Helical" evidence="6">
    <location>
        <begin position="171"/>
        <end position="191"/>
    </location>
</feature>
<feature type="transmembrane region" description="Helical" evidence="6">
    <location>
        <begin position="329"/>
        <end position="346"/>
    </location>
</feature>
<dbReference type="GO" id="GO:0031464">
    <property type="term" value="C:Cul4A-RING E3 ubiquitin ligase complex"/>
    <property type="evidence" value="ECO:0007669"/>
    <property type="project" value="TreeGrafter"/>
</dbReference>
<dbReference type="Proteomes" id="UP000626109">
    <property type="component" value="Unassembled WGS sequence"/>
</dbReference>
<protein>
    <recommendedName>
        <fullName evidence="7">N-acetyltransferase domain-containing protein</fullName>
    </recommendedName>
</protein>
<feature type="transmembrane region" description="Helical" evidence="6">
    <location>
        <begin position="358"/>
        <end position="381"/>
    </location>
</feature>
<dbReference type="InterPro" id="IPR000182">
    <property type="entry name" value="GNAT_dom"/>
</dbReference>
<evidence type="ECO:0000256" key="3">
    <source>
        <dbReference type="ARBA" id="ARBA00022989"/>
    </source>
</evidence>
<dbReference type="Gene3D" id="3.40.630.30">
    <property type="match status" value="1"/>
</dbReference>
<keyword evidence="3 6" id="KW-1133">Transmembrane helix</keyword>
<dbReference type="SUPFAM" id="SSF55729">
    <property type="entry name" value="Acyl-CoA N-acyltransferases (Nat)"/>
    <property type="match status" value="1"/>
</dbReference>
<evidence type="ECO:0000313" key="9">
    <source>
        <dbReference type="Proteomes" id="UP000626109"/>
    </source>
</evidence>
<keyword evidence="4 6" id="KW-0472">Membrane</keyword>
<dbReference type="AlphaFoldDB" id="A0A813JRR1"/>
<dbReference type="GO" id="GO:0016020">
    <property type="term" value="C:membrane"/>
    <property type="evidence" value="ECO:0007669"/>
    <property type="project" value="UniProtKB-SubCell"/>
</dbReference>
<organism evidence="8 9">
    <name type="scientific">Polarella glacialis</name>
    <name type="common">Dinoflagellate</name>
    <dbReference type="NCBI Taxonomy" id="89957"/>
    <lineage>
        <taxon>Eukaryota</taxon>
        <taxon>Sar</taxon>
        <taxon>Alveolata</taxon>
        <taxon>Dinophyceae</taxon>
        <taxon>Suessiales</taxon>
        <taxon>Suessiaceae</taxon>
        <taxon>Polarella</taxon>
    </lineage>
</organism>
<dbReference type="PANTHER" id="PTHR14255:SF3">
    <property type="entry name" value="SULFITE EXPORTER TAUE_SAFE FAMILY PROTEIN 5-RELATED"/>
    <property type="match status" value="1"/>
</dbReference>
<dbReference type="GO" id="GO:0016747">
    <property type="term" value="F:acyltransferase activity, transferring groups other than amino-acyl groups"/>
    <property type="evidence" value="ECO:0007669"/>
    <property type="project" value="InterPro"/>
</dbReference>